<dbReference type="GO" id="GO:0016787">
    <property type="term" value="F:hydrolase activity"/>
    <property type="evidence" value="ECO:0007669"/>
    <property type="project" value="UniProtKB-KW"/>
</dbReference>
<sequence length="316" mass="34184">MDLVALPDRPVPAGVRAGTLTTTDRVPIRYARWEATGAPRRGTVVICQGRAEFIEKYFEVVDELRERGFGVLAFDWRGQGGSGRLLADGRKGHIRRFSDYQIDLEAVMAIVGLPDCRPPFYALGHSMGGAILIEAAHDGRTWFDRMVLAAPMVALAQVKRPGLIRPVLAALSLAGLGGGIVPGGSARPVALKPFEGNPVTSDPVRYARVAAYAEADARLGLGAPTVAWVREALAVTGRFAHPLYTRGMRQPMLIIGAARDPLVDTPAVEDFAHRLKTGGVVVVPGALHELMQERDEIRSQFWAAFDAFVPGEMPFL</sequence>
<dbReference type="RefSeq" id="WP_106749208.1">
    <property type="nucleotide sequence ID" value="NZ_CP027668.1"/>
</dbReference>
<organism evidence="2 3">
    <name type="scientific">Phreatobacter cathodiphilus</name>
    <dbReference type="NCBI Taxonomy" id="1868589"/>
    <lineage>
        <taxon>Bacteria</taxon>
        <taxon>Pseudomonadati</taxon>
        <taxon>Pseudomonadota</taxon>
        <taxon>Alphaproteobacteria</taxon>
        <taxon>Hyphomicrobiales</taxon>
        <taxon>Phreatobacteraceae</taxon>
        <taxon>Phreatobacter</taxon>
    </lineage>
</organism>
<dbReference type="InterPro" id="IPR022742">
    <property type="entry name" value="Hydrolase_4"/>
</dbReference>
<proteinExistence type="predicted"/>
<dbReference type="Proteomes" id="UP000237889">
    <property type="component" value="Chromosome"/>
</dbReference>
<dbReference type="OrthoDB" id="9788260at2"/>
<dbReference type="KEGG" id="phr:C6569_12750"/>
<gene>
    <name evidence="2" type="ORF">C6569_12750</name>
</gene>
<evidence type="ECO:0000259" key="1">
    <source>
        <dbReference type="Pfam" id="PF12146"/>
    </source>
</evidence>
<name>A0A2S0NCV5_9HYPH</name>
<feature type="domain" description="Serine aminopeptidase S33" evidence="1">
    <location>
        <begin position="39"/>
        <end position="295"/>
    </location>
</feature>
<dbReference type="InterPro" id="IPR051044">
    <property type="entry name" value="MAG_DAG_Lipase"/>
</dbReference>
<dbReference type="EMBL" id="CP027668">
    <property type="protein sequence ID" value="AVO45867.1"/>
    <property type="molecule type" value="Genomic_DNA"/>
</dbReference>
<reference evidence="2 3" key="1">
    <citation type="submission" date="2018-03" db="EMBL/GenBank/DDBJ databases">
        <title>Genome sequencing of Phreatobacter sp.</title>
        <authorList>
            <person name="Kim S.-J."/>
            <person name="Heo J."/>
            <person name="Kwon S.-W."/>
        </authorList>
    </citation>
    <scope>NUCLEOTIDE SEQUENCE [LARGE SCALE GENOMIC DNA]</scope>
    <source>
        <strain evidence="2 3">S-12</strain>
    </source>
</reference>
<accession>A0A2S0NCV5</accession>
<evidence type="ECO:0000313" key="3">
    <source>
        <dbReference type="Proteomes" id="UP000237889"/>
    </source>
</evidence>
<dbReference type="SUPFAM" id="SSF53474">
    <property type="entry name" value="alpha/beta-Hydrolases"/>
    <property type="match status" value="1"/>
</dbReference>
<dbReference type="Pfam" id="PF12146">
    <property type="entry name" value="Hydrolase_4"/>
    <property type="match status" value="1"/>
</dbReference>
<dbReference type="AlphaFoldDB" id="A0A2S0NCV5"/>
<keyword evidence="3" id="KW-1185">Reference proteome</keyword>
<keyword evidence="2" id="KW-0378">Hydrolase</keyword>
<dbReference type="InterPro" id="IPR029058">
    <property type="entry name" value="AB_hydrolase_fold"/>
</dbReference>
<dbReference type="Gene3D" id="3.40.50.1820">
    <property type="entry name" value="alpha/beta hydrolase"/>
    <property type="match status" value="1"/>
</dbReference>
<protein>
    <submittedName>
        <fullName evidence="2">Alpha/beta hydrolase</fullName>
    </submittedName>
</protein>
<dbReference type="PANTHER" id="PTHR11614">
    <property type="entry name" value="PHOSPHOLIPASE-RELATED"/>
    <property type="match status" value="1"/>
</dbReference>
<evidence type="ECO:0000313" key="2">
    <source>
        <dbReference type="EMBL" id="AVO45867.1"/>
    </source>
</evidence>